<feature type="chain" id="PRO_5046673381" evidence="1">
    <location>
        <begin position="25"/>
        <end position="249"/>
    </location>
</feature>
<comment type="caution">
    <text evidence="2">The sequence shown here is derived from an EMBL/GenBank/DDBJ whole genome shotgun (WGS) entry which is preliminary data.</text>
</comment>
<gene>
    <name evidence="2" type="ORF">ACFOKF_09255</name>
</gene>
<dbReference type="InterPro" id="IPR010239">
    <property type="entry name" value="CHP02001"/>
</dbReference>
<sequence length="249" mass="26116">MHPTDRLRRTAWLGALLLAGHAHAATAQSPSAITATVEAASEERRRGLSWSDGDPVLRGTLSVPVADGLSLDGTATTLWGSQRHGGADAVLDVGATYARQLGGFRLSAEGRYHLFPGADHAFGHWGYGEVGAIAGFLLGPASVDLAARYAPRQSSIGGDNLYVSASSAIAIPGTPLTLSGHVGRSSGDVRDPLRAARLRPDGNYWDHGVALDWYRGRWSAGLRYADTDIDAPNSAHAGASLIVRIGFTL</sequence>
<keyword evidence="3" id="KW-1185">Reference proteome</keyword>
<dbReference type="EMBL" id="JBHRVU010000004">
    <property type="protein sequence ID" value="MFC3441375.1"/>
    <property type="molecule type" value="Genomic_DNA"/>
</dbReference>
<name>A0ABV7NDQ4_9SPHN</name>
<keyword evidence="1" id="KW-0732">Signal</keyword>
<evidence type="ECO:0000313" key="3">
    <source>
        <dbReference type="Proteomes" id="UP001595681"/>
    </source>
</evidence>
<reference evidence="3" key="1">
    <citation type="journal article" date="2019" name="Int. J. Syst. Evol. Microbiol.">
        <title>The Global Catalogue of Microorganisms (GCM) 10K type strain sequencing project: providing services to taxonomists for standard genome sequencing and annotation.</title>
        <authorList>
            <consortium name="The Broad Institute Genomics Platform"/>
            <consortium name="The Broad Institute Genome Sequencing Center for Infectious Disease"/>
            <person name="Wu L."/>
            <person name="Ma J."/>
        </authorList>
    </citation>
    <scope>NUCLEOTIDE SEQUENCE [LARGE SCALE GENOMIC DNA]</scope>
    <source>
        <strain evidence="3">CCM 7491</strain>
    </source>
</reference>
<accession>A0ABV7NDQ4</accession>
<evidence type="ECO:0000313" key="2">
    <source>
        <dbReference type="EMBL" id="MFC3441375.1"/>
    </source>
</evidence>
<organism evidence="2 3">
    <name type="scientific">Sphingobium rhizovicinum</name>
    <dbReference type="NCBI Taxonomy" id="432308"/>
    <lineage>
        <taxon>Bacteria</taxon>
        <taxon>Pseudomonadati</taxon>
        <taxon>Pseudomonadota</taxon>
        <taxon>Alphaproteobacteria</taxon>
        <taxon>Sphingomonadales</taxon>
        <taxon>Sphingomonadaceae</taxon>
        <taxon>Sphingobium</taxon>
    </lineage>
</organism>
<dbReference type="Pfam" id="PF09694">
    <property type="entry name" value="Gcw_chp"/>
    <property type="match status" value="1"/>
</dbReference>
<feature type="signal peptide" evidence="1">
    <location>
        <begin position="1"/>
        <end position="24"/>
    </location>
</feature>
<dbReference type="Proteomes" id="UP001595681">
    <property type="component" value="Unassembled WGS sequence"/>
</dbReference>
<proteinExistence type="predicted"/>
<protein>
    <submittedName>
        <fullName evidence="2">TorF family putative porin</fullName>
    </submittedName>
</protein>
<evidence type="ECO:0000256" key="1">
    <source>
        <dbReference type="SAM" id="SignalP"/>
    </source>
</evidence>
<dbReference type="RefSeq" id="WP_380795257.1">
    <property type="nucleotide sequence ID" value="NZ_JBHRVU010000004.1"/>
</dbReference>